<evidence type="ECO:0000256" key="1">
    <source>
        <dbReference type="ARBA" id="ARBA00006964"/>
    </source>
</evidence>
<evidence type="ECO:0000313" key="3">
    <source>
        <dbReference type="EMBL" id="KAJ9149170.1"/>
    </source>
</evidence>
<sequence length="294" mass="32148">MAASAPQLHPFTTHVVDAMRLLYPEELADRSWDNVGLLLENIKSDKGNPTVLVTNDLTIDVAEEAIRRKASVIVSYHPFLFRPIKSISLADPHQRIILQLVQNNIAVYSPHTAVDAAPGGMADWLADLLPGAGASASRKVVTPLPVSNTIPAGSGYGRVVNLDKPVELEQVIKAYAEGLGGQRYLMIARPKHMTQIRSAAVCPGSGFDVLKNCDADLIVTGEMTHHNALKAVMQGKCVIAAFHSNSERTFLQDRLRPELQKLLREKVPEAEVVVSEADEDPFEIVDVQNIRLRA</sequence>
<feature type="binding site" evidence="2">
    <location>
        <position position="77"/>
    </location>
    <ligand>
        <name>a divalent metal cation</name>
        <dbReference type="ChEBI" id="CHEBI:60240"/>
        <label>1</label>
    </ligand>
</feature>
<comment type="similarity">
    <text evidence="1">Belongs to the GTP cyclohydrolase I type 2/NIF3 family.</text>
</comment>
<gene>
    <name evidence="3" type="ORF">NKR19_g5773</name>
</gene>
<name>A0AA38RJD6_9PEZI</name>
<dbReference type="FunFam" id="3.40.1390.30:FF:000001">
    <property type="entry name" value="GTP cyclohydrolase 1 type 2"/>
    <property type="match status" value="1"/>
</dbReference>
<accession>A0AA38RJD6</accession>
<dbReference type="GO" id="GO:0005739">
    <property type="term" value="C:mitochondrion"/>
    <property type="evidence" value="ECO:0007669"/>
    <property type="project" value="TreeGrafter"/>
</dbReference>
<feature type="binding site" evidence="2">
    <location>
        <position position="115"/>
    </location>
    <ligand>
        <name>a divalent metal cation</name>
        <dbReference type="ChEBI" id="CHEBI:60240"/>
        <label>1</label>
    </ligand>
</feature>
<reference evidence="3" key="1">
    <citation type="submission" date="2022-07" db="EMBL/GenBank/DDBJ databases">
        <title>Fungi with potential for degradation of polypropylene.</title>
        <authorList>
            <person name="Gostincar C."/>
        </authorList>
    </citation>
    <scope>NUCLEOTIDE SEQUENCE</scope>
    <source>
        <strain evidence="3">EXF-13287</strain>
    </source>
</reference>
<dbReference type="PANTHER" id="PTHR13799:SF13">
    <property type="entry name" value="NIF3-LIKE PROTEIN 1"/>
    <property type="match status" value="1"/>
</dbReference>
<proteinExistence type="inferred from homology"/>
<keyword evidence="4" id="KW-1185">Reference proteome</keyword>
<protein>
    <submittedName>
        <fullName evidence="3">NGG1p interacting factor 3</fullName>
    </submittedName>
</protein>
<comment type="caution">
    <text evidence="3">The sequence shown here is derived from an EMBL/GenBank/DDBJ whole genome shotgun (WGS) entry which is preliminary data.</text>
</comment>
<dbReference type="NCBIfam" id="TIGR00486">
    <property type="entry name" value="YbgI_SA1388"/>
    <property type="match status" value="1"/>
</dbReference>
<dbReference type="Proteomes" id="UP001174691">
    <property type="component" value="Unassembled WGS sequence"/>
</dbReference>
<dbReference type="EMBL" id="JANBVN010000082">
    <property type="protein sequence ID" value="KAJ9149170.1"/>
    <property type="molecule type" value="Genomic_DNA"/>
</dbReference>
<dbReference type="Pfam" id="PF01784">
    <property type="entry name" value="DUF34_NIF3"/>
    <property type="match status" value="1"/>
</dbReference>
<evidence type="ECO:0000313" key="4">
    <source>
        <dbReference type="Proteomes" id="UP001174691"/>
    </source>
</evidence>
<organism evidence="3 4">
    <name type="scientific">Coniochaeta hoffmannii</name>
    <dbReference type="NCBI Taxonomy" id="91930"/>
    <lineage>
        <taxon>Eukaryota</taxon>
        <taxon>Fungi</taxon>
        <taxon>Dikarya</taxon>
        <taxon>Ascomycota</taxon>
        <taxon>Pezizomycotina</taxon>
        <taxon>Sordariomycetes</taxon>
        <taxon>Sordariomycetidae</taxon>
        <taxon>Coniochaetales</taxon>
        <taxon>Coniochaetaceae</taxon>
        <taxon>Coniochaeta</taxon>
    </lineage>
</organism>
<dbReference type="GO" id="GO:0046872">
    <property type="term" value="F:metal ion binding"/>
    <property type="evidence" value="ECO:0007669"/>
    <property type="project" value="UniProtKB-KW"/>
</dbReference>
<dbReference type="InterPro" id="IPR036069">
    <property type="entry name" value="DUF34/NIF3_sf"/>
</dbReference>
<feature type="binding site" evidence="2">
    <location>
        <position position="243"/>
    </location>
    <ligand>
        <name>a divalent metal cation</name>
        <dbReference type="ChEBI" id="CHEBI:60240"/>
        <label>1</label>
    </ligand>
</feature>
<dbReference type="AlphaFoldDB" id="A0AA38RJD6"/>
<dbReference type="InterPro" id="IPR002678">
    <property type="entry name" value="DUF34/NIF3"/>
</dbReference>
<dbReference type="PANTHER" id="PTHR13799">
    <property type="entry name" value="NGG1 INTERACTING FACTOR 3"/>
    <property type="match status" value="1"/>
</dbReference>
<evidence type="ECO:0000256" key="2">
    <source>
        <dbReference type="PIRSR" id="PIRSR602678-1"/>
    </source>
</evidence>
<dbReference type="SUPFAM" id="SSF102705">
    <property type="entry name" value="NIF3 (NGG1p interacting factor 3)-like"/>
    <property type="match status" value="1"/>
</dbReference>
<keyword evidence="2" id="KW-0479">Metal-binding</keyword>
<feature type="binding site" evidence="2">
    <location>
        <position position="247"/>
    </location>
    <ligand>
        <name>a divalent metal cation</name>
        <dbReference type="ChEBI" id="CHEBI:60240"/>
        <label>1</label>
    </ligand>
</feature>
<dbReference type="Gene3D" id="3.40.1390.30">
    <property type="entry name" value="NIF3 (NGG1p interacting factor 3)-like"/>
    <property type="match status" value="1"/>
</dbReference>